<keyword evidence="4" id="KW-1185">Reference proteome</keyword>
<dbReference type="NCBIfam" id="TIGR00035">
    <property type="entry name" value="asp_race"/>
    <property type="match status" value="1"/>
</dbReference>
<dbReference type="SUPFAM" id="SSF53681">
    <property type="entry name" value="Aspartate/glutamate racemase"/>
    <property type="match status" value="2"/>
</dbReference>
<dbReference type="GO" id="GO:0047661">
    <property type="term" value="F:amino-acid racemase activity"/>
    <property type="evidence" value="ECO:0007669"/>
    <property type="project" value="InterPro"/>
</dbReference>
<dbReference type="Gene3D" id="3.40.50.1860">
    <property type="match status" value="2"/>
</dbReference>
<name>A0A369ULC7_9GAMM</name>
<protein>
    <submittedName>
        <fullName evidence="3">Aspartate/glutamate racemase family protein</fullName>
    </submittedName>
</protein>
<dbReference type="InterPro" id="IPR001920">
    <property type="entry name" value="Asp/Glu_race"/>
</dbReference>
<dbReference type="InterPro" id="IPR004380">
    <property type="entry name" value="Asp_race"/>
</dbReference>
<accession>A0A369ULC7</accession>
<evidence type="ECO:0000313" key="4">
    <source>
        <dbReference type="Proteomes" id="UP000253782"/>
    </source>
</evidence>
<dbReference type="PANTHER" id="PTHR21198">
    <property type="entry name" value="GLUTAMATE RACEMASE"/>
    <property type="match status" value="1"/>
</dbReference>
<dbReference type="InterPro" id="IPR015942">
    <property type="entry name" value="Asp/Glu/hydantoin_racemase"/>
</dbReference>
<sequence length="234" mass="25350">MRTIGVIGGMSWESSLVYYQLINRGIRDRLGPLYSARLLLDSLDFSEIATLQRTGEWPQAGELLAASACRLQAGGADCIVLATNTMHKVADAITAATSLPFLHIADAVGAAIAEAGMNRVLLLGTAFTMEQDFYRKRLESRFNIHCLTPSAERRPQVHRIIYDELCAGIVNETSRTTLQETIAEGVAQGATGVILGCTELMLLIHADNCPVPLFDTTALHATMAVDFALADQRS</sequence>
<organism evidence="3 4">
    <name type="scientific">Dyella tabacisoli</name>
    <dbReference type="NCBI Taxonomy" id="2282381"/>
    <lineage>
        <taxon>Bacteria</taxon>
        <taxon>Pseudomonadati</taxon>
        <taxon>Pseudomonadota</taxon>
        <taxon>Gammaproteobacteria</taxon>
        <taxon>Lysobacterales</taxon>
        <taxon>Rhodanobacteraceae</taxon>
        <taxon>Dyella</taxon>
    </lineage>
</organism>
<dbReference type="EMBL" id="QQAH01000009">
    <property type="protein sequence ID" value="RDD81564.1"/>
    <property type="molecule type" value="Genomic_DNA"/>
</dbReference>
<comment type="similarity">
    <text evidence="1">Belongs to the aspartate/glutamate racemases family.</text>
</comment>
<dbReference type="PANTHER" id="PTHR21198:SF7">
    <property type="entry name" value="ASPARTATE-GLUTAMATE RACEMASE FAMILY"/>
    <property type="match status" value="1"/>
</dbReference>
<evidence type="ECO:0000313" key="3">
    <source>
        <dbReference type="EMBL" id="RDD81564.1"/>
    </source>
</evidence>
<keyword evidence="2" id="KW-0413">Isomerase</keyword>
<dbReference type="Proteomes" id="UP000253782">
    <property type="component" value="Unassembled WGS sequence"/>
</dbReference>
<proteinExistence type="inferred from homology"/>
<comment type="caution">
    <text evidence="3">The sequence shown here is derived from an EMBL/GenBank/DDBJ whole genome shotgun (WGS) entry which is preliminary data.</text>
</comment>
<reference evidence="3 4" key="1">
    <citation type="submission" date="2018-07" db="EMBL/GenBank/DDBJ databases">
        <title>Dyella tabacisoli L4-6T, whole genome shotgun sequence.</title>
        <authorList>
            <person name="Zhou X.-K."/>
            <person name="Li W.-J."/>
            <person name="Duan Y.-Q."/>
        </authorList>
    </citation>
    <scope>NUCLEOTIDE SEQUENCE [LARGE SCALE GENOMIC DNA]</scope>
    <source>
        <strain evidence="3 4">L4-6</strain>
    </source>
</reference>
<dbReference type="Pfam" id="PF01177">
    <property type="entry name" value="Asp_Glu_race"/>
    <property type="match status" value="1"/>
</dbReference>
<dbReference type="RefSeq" id="WP_114845435.1">
    <property type="nucleotide sequence ID" value="NZ_JBHSPE010000005.1"/>
</dbReference>
<evidence type="ECO:0000256" key="1">
    <source>
        <dbReference type="ARBA" id="ARBA00007847"/>
    </source>
</evidence>
<dbReference type="OrthoDB" id="9803739at2"/>
<gene>
    <name evidence="3" type="ORF">DVJ77_10320</name>
</gene>
<dbReference type="AlphaFoldDB" id="A0A369ULC7"/>
<evidence type="ECO:0000256" key="2">
    <source>
        <dbReference type="ARBA" id="ARBA00023235"/>
    </source>
</evidence>